<sequence length="1520" mass="174460">IKPVSIVNEIIYNGSNISIKGMTRPFSDVDDIVVFVNDRGQDGSPILVTLNRITLRHSIYKYVVIKEDSLKTNSEDIFDLKISSDVNVDTFLELIWTEPIAQTAKFEETSVFIAHDLDGHEILCIFASSTKNFEALDILVYPHGFKVSPKFVLKVDAAAPVLATRSKNYDILFARDESFSALELWIGYDKYIPLNLNYEIIKTESQLGNYGEEWKDQPINKDNPKCSQTIYSQRFSQQYLVANQFISDKIRGLKDWVHNRVNLVLKNDIIRISLNFIPNSKLVRTCLEALSFALPTTLYFDFKAQYFLFQYGNKECRDILRGSEWENFIIILLSFFRLEGQDSIDREFDKSDWNFLSSTFKHTRFNFNNHLWCIQPSTIVENDIMINSFKNSRRLYEAFYAYYCQLENKYSAFLPSILISLHLVYQDLKLNYTSHQYINELIPLLMQLAKFLKWDNYVDYYKRSYGMNQLKLVETRETFPTPLDIGQIFSIPELNENLVHDFDCCQRTRQVCAIYHKLINEEEKSMILEIVNIGYTINDIDALPCGISLPLREAIRKCREDPPNDWPGEAYILVDQHEEINGTEISNHEITDLRFGNDKRLLEVQKLLQSCNTIKVDFPTLDLSVQNDENSPQILERVQIQCLKNFSHPIGRAVLTYGTVTPIATEPFPIPGLSLAIKVLPFNTLIQVERALRLPESAEWPEFHDGVASGLRIPSTIDIEGSWISLNKPKELTNSHAGFLLGLGLNGHLKSMATWQAVEYLMKTPKHDITTIALVLGLPASYIGTMNAEIMKFVAVHVTAMFPPKSTSLNVSPLIQTASVLGCGLLYMGTCDRYMSQVMLSEISTKALKTSDSSETDFTEGYSLAAGFALGFINLGQGDSARASVDLDLLKELRLYISGDKCTTEKLSAHDTNARVDNININITSPGATIALGLLYLKTNNVNVANKIPIPETEFFLDYVRPDFLLIRTLARNLIMWDNIQSTKEWVESHVPQYITSKLTPNPDINYENLESIRSVSIVAAGSGNLEVFRRIRKLHRQEVDTSSSSTISHSYGTHMVTSMSLGFLFLGGGNFTLSTSNKAIAGLVCALFPRYPIEPYDNRAHLQAFRHLWVLAVEPRCLVLRDIETREACHIPVKLVFKDYYNAVKVIRDDDREEILVYSKSKVIVAPCLLPESSFIQTIEIDSPRYWPMRLEFGKNLEFDRKFWKDPTIYTKRKIGHLTYTEDPQGLRDLLTRIFPDGKSLVDTKNQTTFRRQNLDFIRIFSSDPQVQAFTRYLCEDFNANDDEQALSAFCTGILSECLNEDKVEAIQIYQKLYQIQQDMEGINEMDLWNVMLVLEYYENIPEIIYRSEDNAEDQKNKSRLTDEMLIKKEFIASLRFIMERYFEIPFDVFVTFLAEYSPSSSTANAANNTNTSQVPRYFSKFLHSYFTDTEFPSAEQLGGEESKKRLLQYLAKWLIYHEIPDKHILLNSIKYVRELREKLSLEIMQGGITKDDVVLQMLSTFWPNLSINTLKIIQYCLN</sequence>
<evidence type="ECO:0000256" key="1">
    <source>
        <dbReference type="ARBA" id="ARBA00010547"/>
    </source>
</evidence>
<accession>A0A9N9G8J1</accession>
<dbReference type="PANTHER" id="PTHR12827:SF3">
    <property type="entry name" value="ANAPHASE-PROMOTING COMPLEX SUBUNIT 1"/>
    <property type="match status" value="1"/>
</dbReference>
<evidence type="ECO:0000256" key="4">
    <source>
        <dbReference type="ARBA" id="ARBA00022776"/>
    </source>
</evidence>
<gene>
    <name evidence="9" type="ORF">RFULGI_LOCUS5983</name>
</gene>
<dbReference type="GO" id="GO:0007091">
    <property type="term" value="P:metaphase/anaphase transition of mitotic cell cycle"/>
    <property type="evidence" value="ECO:0007669"/>
    <property type="project" value="TreeGrafter"/>
</dbReference>
<dbReference type="InterPro" id="IPR041221">
    <property type="entry name" value="APC1_C"/>
</dbReference>
<organism evidence="9 10">
    <name type="scientific">Racocetra fulgida</name>
    <dbReference type="NCBI Taxonomy" id="60492"/>
    <lineage>
        <taxon>Eukaryota</taxon>
        <taxon>Fungi</taxon>
        <taxon>Fungi incertae sedis</taxon>
        <taxon>Mucoromycota</taxon>
        <taxon>Glomeromycotina</taxon>
        <taxon>Glomeromycetes</taxon>
        <taxon>Diversisporales</taxon>
        <taxon>Gigasporaceae</taxon>
        <taxon>Racocetra</taxon>
    </lineage>
</organism>
<dbReference type="GO" id="GO:0070979">
    <property type="term" value="P:protein K11-linked ubiquitination"/>
    <property type="evidence" value="ECO:0007669"/>
    <property type="project" value="TreeGrafter"/>
</dbReference>
<dbReference type="Pfam" id="PF21282">
    <property type="entry name" value="APC1_3rd"/>
    <property type="match status" value="1"/>
</dbReference>
<dbReference type="InterPro" id="IPR048971">
    <property type="entry name" value="Apc1_3rd"/>
</dbReference>
<dbReference type="Pfam" id="PF20518">
    <property type="entry name" value="Apc1_MidN"/>
    <property type="match status" value="2"/>
</dbReference>
<keyword evidence="4" id="KW-0498">Mitosis</keyword>
<dbReference type="Gene3D" id="1.25.10.10">
    <property type="entry name" value="Leucine-rich Repeat Variant"/>
    <property type="match status" value="1"/>
</dbReference>
<reference evidence="9" key="1">
    <citation type="submission" date="2021-06" db="EMBL/GenBank/DDBJ databases">
        <authorList>
            <person name="Kallberg Y."/>
            <person name="Tangrot J."/>
            <person name="Rosling A."/>
        </authorList>
    </citation>
    <scope>NUCLEOTIDE SEQUENCE</scope>
    <source>
        <strain evidence="9">IN212</strain>
    </source>
</reference>
<feature type="domain" description="Anaphase-promoting complex subunit 1 middle" evidence="7">
    <location>
        <begin position="412"/>
        <end position="466"/>
    </location>
</feature>
<dbReference type="GO" id="GO:0031145">
    <property type="term" value="P:anaphase-promoting complex-dependent catabolic process"/>
    <property type="evidence" value="ECO:0007669"/>
    <property type="project" value="TreeGrafter"/>
</dbReference>
<evidence type="ECO:0000313" key="9">
    <source>
        <dbReference type="EMBL" id="CAG8584526.1"/>
    </source>
</evidence>
<feature type="domain" description="Anaphase-promoting complex subunit 1 C-terminal" evidence="6">
    <location>
        <begin position="1257"/>
        <end position="1462"/>
    </location>
</feature>
<dbReference type="EMBL" id="CAJVPZ010007304">
    <property type="protein sequence ID" value="CAG8584526.1"/>
    <property type="molecule type" value="Genomic_DNA"/>
</dbReference>
<keyword evidence="5" id="KW-0131">Cell cycle</keyword>
<keyword evidence="3" id="KW-0677">Repeat</keyword>
<dbReference type="InterPro" id="IPR011989">
    <property type="entry name" value="ARM-like"/>
</dbReference>
<evidence type="ECO:0000256" key="5">
    <source>
        <dbReference type="ARBA" id="ARBA00023306"/>
    </source>
</evidence>
<dbReference type="Pfam" id="PF18122">
    <property type="entry name" value="APC1_C"/>
    <property type="match status" value="1"/>
</dbReference>
<dbReference type="GO" id="GO:0005680">
    <property type="term" value="C:anaphase-promoting complex"/>
    <property type="evidence" value="ECO:0007669"/>
    <property type="project" value="InterPro"/>
</dbReference>
<feature type="non-terminal residue" evidence="9">
    <location>
        <position position="1520"/>
    </location>
</feature>
<keyword evidence="2" id="KW-0132">Cell division</keyword>
<dbReference type="OrthoDB" id="26401at2759"/>
<feature type="domain" description="Anaphase-promoting complex subunit 1 middle" evidence="7">
    <location>
        <begin position="526"/>
        <end position="575"/>
    </location>
</feature>
<evidence type="ECO:0000259" key="6">
    <source>
        <dbReference type="Pfam" id="PF18122"/>
    </source>
</evidence>
<dbReference type="InterPro" id="IPR024990">
    <property type="entry name" value="Apc1"/>
</dbReference>
<proteinExistence type="inferred from homology"/>
<dbReference type="GO" id="GO:0051301">
    <property type="term" value="P:cell division"/>
    <property type="evidence" value="ECO:0007669"/>
    <property type="project" value="UniProtKB-KW"/>
</dbReference>
<comment type="caution">
    <text evidence="9">The sequence shown here is derived from an EMBL/GenBank/DDBJ whole genome shotgun (WGS) entry which is preliminary data.</text>
</comment>
<protein>
    <submittedName>
        <fullName evidence="9">9366_t:CDS:1</fullName>
    </submittedName>
</protein>
<dbReference type="InterPro" id="IPR046794">
    <property type="entry name" value="Apc1_MidN"/>
</dbReference>
<evidence type="ECO:0000256" key="3">
    <source>
        <dbReference type="ARBA" id="ARBA00022737"/>
    </source>
</evidence>
<keyword evidence="10" id="KW-1185">Reference proteome</keyword>
<evidence type="ECO:0000256" key="2">
    <source>
        <dbReference type="ARBA" id="ARBA00022618"/>
    </source>
</evidence>
<feature type="domain" description="Anaphase-promoting complex subunit 1 beta-sandwich" evidence="8">
    <location>
        <begin position="1117"/>
        <end position="1213"/>
    </location>
</feature>
<evidence type="ECO:0000313" key="10">
    <source>
        <dbReference type="Proteomes" id="UP000789396"/>
    </source>
</evidence>
<dbReference type="PANTHER" id="PTHR12827">
    <property type="entry name" value="MEIOTIC CHECKPOINT REGULATOR TSG24 FAMILY MEMBER"/>
    <property type="match status" value="1"/>
</dbReference>
<dbReference type="Proteomes" id="UP000789396">
    <property type="component" value="Unassembled WGS sequence"/>
</dbReference>
<comment type="similarity">
    <text evidence="1">Belongs to the APC1 family.</text>
</comment>
<evidence type="ECO:0000259" key="7">
    <source>
        <dbReference type="Pfam" id="PF20518"/>
    </source>
</evidence>
<dbReference type="GO" id="GO:0060090">
    <property type="term" value="F:molecular adaptor activity"/>
    <property type="evidence" value="ECO:0007669"/>
    <property type="project" value="TreeGrafter"/>
</dbReference>
<name>A0A9N9G8J1_9GLOM</name>
<evidence type="ECO:0000259" key="8">
    <source>
        <dbReference type="Pfam" id="PF21282"/>
    </source>
</evidence>